<feature type="domain" description="Uncharacterized protein TP-0789" evidence="2">
    <location>
        <begin position="73"/>
        <end position="247"/>
    </location>
</feature>
<accession>A0A081BQX5</accession>
<dbReference type="CDD" id="cd16329">
    <property type="entry name" value="LolA_like"/>
    <property type="match status" value="1"/>
</dbReference>
<evidence type="ECO:0000313" key="4">
    <source>
        <dbReference type="Proteomes" id="UP000030700"/>
    </source>
</evidence>
<dbReference type="EMBL" id="DF820460">
    <property type="protein sequence ID" value="GAK53806.1"/>
    <property type="molecule type" value="Genomic_DNA"/>
</dbReference>
<dbReference type="Pfam" id="PF17131">
    <property type="entry name" value="LolA_like"/>
    <property type="match status" value="1"/>
</dbReference>
<dbReference type="Gene3D" id="2.50.20.10">
    <property type="entry name" value="Lipoprotein localisation LolA/LolB/LppX"/>
    <property type="match status" value="1"/>
</dbReference>
<keyword evidence="4" id="KW-1185">Reference proteome</keyword>
<name>A0A081BQX5_9BACT</name>
<feature type="chain" id="PRO_5001755353" description="Uncharacterized protein TP-0789 domain-containing protein" evidence="1">
    <location>
        <begin position="27"/>
        <end position="250"/>
    </location>
</feature>
<organism evidence="3">
    <name type="scientific">Candidatus Moduliflexus flocculans</name>
    <dbReference type="NCBI Taxonomy" id="1499966"/>
    <lineage>
        <taxon>Bacteria</taxon>
        <taxon>Candidatus Moduliflexota</taxon>
        <taxon>Candidatus Moduliflexia</taxon>
        <taxon>Candidatus Moduliflexales</taxon>
        <taxon>Candidatus Moduliflexaceae</taxon>
    </lineage>
</organism>
<evidence type="ECO:0000313" key="3">
    <source>
        <dbReference type="EMBL" id="GAK53806.1"/>
    </source>
</evidence>
<evidence type="ECO:0000256" key="1">
    <source>
        <dbReference type="SAM" id="SignalP"/>
    </source>
</evidence>
<evidence type="ECO:0000259" key="2">
    <source>
        <dbReference type="Pfam" id="PF17131"/>
    </source>
</evidence>
<sequence length="250" mass="27864">MKTKNMLSGLVIVLCIIFMNFSAAQAQETDATAILKLADKSRGNTSGLEWTISLQSFNKDKTDTMKLTVKAQNDSSVAIFLEPQSSKGEKMLMKKNNMWFIKPGLSKPVSISPRQRLMGDASNADIASTNYAEDYDAAMLDSETVDGVECYVMDLKGKTKKVTYDQIRYWVSKDRNLGVKAEFYSVSGKLLKTAFFKYDATVEFDGQPTPFVSEMKIADAVMKDKYTVMSYTDISVANIPASEFSLETVR</sequence>
<keyword evidence="1" id="KW-0732">Signal</keyword>
<protein>
    <recommendedName>
        <fullName evidence="2">Uncharacterized protein TP-0789 domain-containing protein</fullName>
    </recommendedName>
</protein>
<dbReference type="PIRSF" id="PIRSF028205">
    <property type="entry name" value="UCP028205"/>
    <property type="match status" value="1"/>
</dbReference>
<dbReference type="InterPro" id="IPR011220">
    <property type="entry name" value="UCP028205"/>
</dbReference>
<reference evidence="3" key="1">
    <citation type="journal article" date="2015" name="PeerJ">
        <title>First genomic representation of candidate bacterial phylum KSB3 points to enhanced environmental sensing as a trigger of wastewater bulking.</title>
        <authorList>
            <person name="Sekiguchi Y."/>
            <person name="Ohashi A."/>
            <person name="Parks D.H."/>
            <person name="Yamauchi T."/>
            <person name="Tyson G.W."/>
            <person name="Hugenholtz P."/>
        </authorList>
    </citation>
    <scope>NUCLEOTIDE SEQUENCE [LARGE SCALE GENOMIC DNA]</scope>
</reference>
<gene>
    <name evidence="3" type="ORF">U14_05080</name>
</gene>
<dbReference type="STRING" id="1499966.U14_05080"/>
<feature type="signal peptide" evidence="1">
    <location>
        <begin position="1"/>
        <end position="26"/>
    </location>
</feature>
<proteinExistence type="predicted"/>
<dbReference type="Proteomes" id="UP000030700">
    <property type="component" value="Unassembled WGS sequence"/>
</dbReference>
<dbReference type="HOGENOM" id="CLU_081285_2_0_0"/>
<dbReference type="AlphaFoldDB" id="A0A081BQX5"/>
<dbReference type="InterPro" id="IPR033399">
    <property type="entry name" value="TP_0789-like"/>
</dbReference>